<dbReference type="PROSITE" id="PS50051">
    <property type="entry name" value="MCM_2"/>
    <property type="match status" value="1"/>
</dbReference>
<dbReference type="InterPro" id="IPR027417">
    <property type="entry name" value="P-loop_NTPase"/>
</dbReference>
<feature type="transmembrane region" description="Helical" evidence="3">
    <location>
        <begin position="232"/>
        <end position="253"/>
    </location>
</feature>
<dbReference type="GO" id="GO:0003697">
    <property type="term" value="F:single-stranded DNA binding"/>
    <property type="evidence" value="ECO:0007669"/>
    <property type="project" value="TreeGrafter"/>
</dbReference>
<dbReference type="GO" id="GO:0000724">
    <property type="term" value="P:double-strand break repair via homologous recombination"/>
    <property type="evidence" value="ECO:0007669"/>
    <property type="project" value="TreeGrafter"/>
</dbReference>
<organism evidence="5 6">
    <name type="scientific">Aphanomyces astaci</name>
    <name type="common">Crayfish plague agent</name>
    <dbReference type="NCBI Taxonomy" id="112090"/>
    <lineage>
        <taxon>Eukaryota</taxon>
        <taxon>Sar</taxon>
        <taxon>Stramenopiles</taxon>
        <taxon>Oomycota</taxon>
        <taxon>Saprolegniomycetes</taxon>
        <taxon>Saprolegniales</taxon>
        <taxon>Verrucalvaceae</taxon>
        <taxon>Aphanomyces</taxon>
    </lineage>
</organism>
<gene>
    <name evidence="5" type="ORF">DYB28_006913</name>
</gene>
<reference evidence="5 6" key="1">
    <citation type="journal article" date="2018" name="J. Invertebr. Pathol.">
        <title>New genotyping method for the causative agent of crayfish plague (Aphanomyces astaci) based on whole genome data.</title>
        <authorList>
            <person name="Minardi D."/>
            <person name="Studholme D.J."/>
            <person name="van der Giezen M."/>
            <person name="Pretto T."/>
            <person name="Oidtmann B."/>
        </authorList>
    </citation>
    <scope>NUCLEOTIDE SEQUENCE [LARGE SCALE GENOMIC DNA]</scope>
    <source>
        <strain evidence="5 6">KB13</strain>
    </source>
</reference>
<evidence type="ECO:0000256" key="2">
    <source>
        <dbReference type="ARBA" id="ARBA00022840"/>
    </source>
</evidence>
<dbReference type="SMART" id="SM00350">
    <property type="entry name" value="MCM"/>
    <property type="match status" value="1"/>
</dbReference>
<dbReference type="Gene3D" id="3.40.50.300">
    <property type="entry name" value="P-loop containing nucleotide triphosphate hydrolases"/>
    <property type="match status" value="2"/>
</dbReference>
<dbReference type="GO" id="GO:0017116">
    <property type="term" value="F:single-stranded DNA helicase activity"/>
    <property type="evidence" value="ECO:0007669"/>
    <property type="project" value="TreeGrafter"/>
</dbReference>
<feature type="domain" description="MCM C-terminal AAA(+) ATPase" evidence="4">
    <location>
        <begin position="220"/>
        <end position="347"/>
    </location>
</feature>
<evidence type="ECO:0000313" key="5">
    <source>
        <dbReference type="EMBL" id="RLO10263.1"/>
    </source>
</evidence>
<dbReference type="Pfam" id="PF00493">
    <property type="entry name" value="MCM"/>
    <property type="match status" value="2"/>
</dbReference>
<dbReference type="GO" id="GO:0042555">
    <property type="term" value="C:MCM complex"/>
    <property type="evidence" value="ECO:0007669"/>
    <property type="project" value="TreeGrafter"/>
</dbReference>
<dbReference type="InterPro" id="IPR012340">
    <property type="entry name" value="NA-bd_OB-fold"/>
</dbReference>
<evidence type="ECO:0000259" key="4">
    <source>
        <dbReference type="PROSITE" id="PS50051"/>
    </source>
</evidence>
<dbReference type="InterPro" id="IPR031327">
    <property type="entry name" value="MCM"/>
</dbReference>
<keyword evidence="3" id="KW-0472">Membrane</keyword>
<accession>A0A9X8E6L9</accession>
<dbReference type="SUPFAM" id="SSF50249">
    <property type="entry name" value="Nucleic acid-binding proteins"/>
    <property type="match status" value="1"/>
</dbReference>
<dbReference type="PANTHER" id="PTHR11630">
    <property type="entry name" value="DNA REPLICATION LICENSING FACTOR MCM FAMILY MEMBER"/>
    <property type="match status" value="1"/>
</dbReference>
<dbReference type="Gene3D" id="2.20.28.10">
    <property type="match status" value="1"/>
</dbReference>
<evidence type="ECO:0000313" key="6">
    <source>
        <dbReference type="Proteomes" id="UP000275652"/>
    </source>
</evidence>
<dbReference type="Pfam" id="PF17207">
    <property type="entry name" value="MCM_OB"/>
    <property type="match status" value="1"/>
</dbReference>
<keyword evidence="1" id="KW-0547">Nucleotide-binding</keyword>
<dbReference type="SUPFAM" id="SSF52540">
    <property type="entry name" value="P-loop containing nucleoside triphosphate hydrolases"/>
    <property type="match status" value="1"/>
</dbReference>
<dbReference type="AlphaFoldDB" id="A0A9X8E6L9"/>
<dbReference type="GO" id="GO:0016787">
    <property type="term" value="F:hydrolase activity"/>
    <property type="evidence" value="ECO:0007669"/>
    <property type="project" value="UniProtKB-KW"/>
</dbReference>
<name>A0A9X8E6L9_APHAT</name>
<dbReference type="InterPro" id="IPR033762">
    <property type="entry name" value="MCM_OB"/>
</dbReference>
<dbReference type="InterPro" id="IPR001208">
    <property type="entry name" value="MCM_dom"/>
</dbReference>
<dbReference type="EMBL" id="QUTI01018342">
    <property type="protein sequence ID" value="RLO10263.1"/>
    <property type="molecule type" value="Genomic_DNA"/>
</dbReference>
<evidence type="ECO:0000256" key="1">
    <source>
        <dbReference type="ARBA" id="ARBA00022741"/>
    </source>
</evidence>
<dbReference type="GO" id="GO:0005634">
    <property type="term" value="C:nucleus"/>
    <property type="evidence" value="ECO:0007669"/>
    <property type="project" value="UniProtKB-SubCell"/>
</dbReference>
<dbReference type="PANTHER" id="PTHR11630:SF48">
    <property type="entry name" value="DNA HELICASE MCM9"/>
    <property type="match status" value="1"/>
</dbReference>
<dbReference type="GO" id="GO:0005524">
    <property type="term" value="F:ATP binding"/>
    <property type="evidence" value="ECO:0007669"/>
    <property type="project" value="UniProtKB-KW"/>
</dbReference>
<dbReference type="Gene3D" id="2.40.50.140">
    <property type="entry name" value="Nucleic acid-binding proteins"/>
    <property type="match status" value="1"/>
</dbReference>
<evidence type="ECO:0000256" key="3">
    <source>
        <dbReference type="SAM" id="Phobius"/>
    </source>
</evidence>
<feature type="non-terminal residue" evidence="5">
    <location>
        <position position="1"/>
    </location>
</feature>
<keyword evidence="3" id="KW-1133">Transmembrane helix</keyword>
<sequence length="352" mass="38618">LLRHQRVRTMDERLTQYKPALTAYFEIHPGPEVDIQILLSRCPQFATLLIQNPTMCLPVLESAFAQGLSTTVSSSPQQLQLTNVPPCLKKRVSALRSKEAVGLMGVEGTVVRIGMTRMLEKVRQFECAKCNTTWEVTSKPEEQNRMVVPRACISRGACKSTNIREIKGSKKCVDYQETVIQASSIRLKNVNGAARAMVTDDLRREFDQFWHAHHDTPLAGRDVILSSICPQVYGLFIVKLAVALTVIGGCAYVDDRGMKTRGDSHMLLIGDPGTGKSQFLRFTAELSPRSVLTTGIGTTSAGLTCTAVKDGGEWMLEAGALQTLSVAKAGLVCQLNTRTTVFAVTNPKGRYE</sequence>
<protein>
    <recommendedName>
        <fullName evidence="4">MCM C-terminal AAA(+) ATPase domain-containing protein</fullName>
    </recommendedName>
</protein>
<dbReference type="Proteomes" id="UP000275652">
    <property type="component" value="Unassembled WGS sequence"/>
</dbReference>
<keyword evidence="3" id="KW-0812">Transmembrane</keyword>
<proteinExistence type="predicted"/>
<comment type="caution">
    <text evidence="5">The sequence shown here is derived from an EMBL/GenBank/DDBJ whole genome shotgun (WGS) entry which is preliminary data.</text>
</comment>
<keyword evidence="2" id="KW-0067">ATP-binding</keyword>